<dbReference type="PROSITE" id="PS00028">
    <property type="entry name" value="ZINC_FINGER_C2H2_1"/>
    <property type="match status" value="2"/>
</dbReference>
<keyword evidence="4 7" id="KW-0863">Zinc-finger</keyword>
<feature type="domain" description="C2H2-type" evidence="9">
    <location>
        <begin position="681"/>
        <end position="701"/>
    </location>
</feature>
<evidence type="ECO:0000256" key="3">
    <source>
        <dbReference type="ARBA" id="ARBA00022737"/>
    </source>
</evidence>
<dbReference type="EMBL" id="OU963864">
    <property type="protein sequence ID" value="CAH0768617.1"/>
    <property type="molecule type" value="Genomic_DNA"/>
</dbReference>
<keyword evidence="11" id="KW-1185">Reference proteome</keyword>
<reference evidence="10" key="1">
    <citation type="submission" date="2021-12" db="EMBL/GenBank/DDBJ databases">
        <authorList>
            <person name="King R."/>
        </authorList>
    </citation>
    <scope>NUCLEOTIDE SEQUENCE</scope>
</reference>
<keyword evidence="5" id="KW-0862">Zinc</keyword>
<feature type="domain" description="C2H2-type" evidence="9">
    <location>
        <begin position="733"/>
        <end position="764"/>
    </location>
</feature>
<sequence length="818" mass="92105">MNSFDELAEYFPSENLVNMGSYSNHTNDVLLEIFRTERPLSASQSDTTKIGPDTVEFVSTDEAEYQNQEIFDLIGDSCFKETSNYCSLLDLDVLGTELPKGLFNDQTRSSTAESSGKNDSSTEICSHFIGSKPCEGSALSETVKHVENGDSCIHKIVDLLATLVDETSPNDEINFNTDLSDLPKNEAANVFSELQSSREGISLKSFANSSSQTTAFHSNTILKEKFFDHDSHLSPHANFSLGSISESDSQILKKNHSATNLDVFFKSKDVAVCQQVGKDSPTSQVQKRTPRPLLPQLTEFACEFCQPRLFFLSKNDFLQHKRCHEDVKTRERKFKCQECDETFSVYTKYLNHIRHHRKKKCEFCLKEFLPTSLKNHLRIHDPSQRLLCEHCGLRFVSKLKLNEHLSLLSNQKPYTCELCNRQFSSHGSYWIHKKYHASSFPVKCICGQTFRHLSSLRKHCRISGCSNSSDFISTSCIPLEQNLLSSVVAEESKMSPACNSKCSTESGSTSSAEGGINHPSKDLNTKSNKNLLVTEFNHSSATICSRSFELKPNDNGSKPNDTSETDLTLRSFNWESCTDRSSSTANDSNGDHNQLTNENSEGSSGYVSACDSVESNDSVVNRVDKGWRSSVDENMNESENFKIVLSRYSKREVDLKACRLPNASTVQFILNSPKNSEEFPFKCERCLKSFSVRGSFLRHQKSLLACNLEIKKQLQVKLKTTGEIPSKATSASFVCEKCLQTFPFKWSLQRHQKSLTACNSGIKKRQQRSKDIQGSMLKKKVLVPKLNSPDSHCPYCNIQFPDLESFLFHFQNECNHLA</sequence>
<evidence type="ECO:0000313" key="10">
    <source>
        <dbReference type="EMBL" id="CAH0768617.1"/>
    </source>
</evidence>
<feature type="compositionally biased region" description="Polar residues" evidence="8">
    <location>
        <begin position="104"/>
        <end position="121"/>
    </location>
</feature>
<proteinExistence type="predicted"/>
<evidence type="ECO:0000256" key="4">
    <source>
        <dbReference type="ARBA" id="ARBA00022771"/>
    </source>
</evidence>
<feature type="domain" description="C2H2-type" evidence="9">
    <location>
        <begin position="334"/>
        <end position="361"/>
    </location>
</feature>
<evidence type="ECO:0000256" key="8">
    <source>
        <dbReference type="SAM" id="MobiDB-lite"/>
    </source>
</evidence>
<feature type="region of interest" description="Disordered" evidence="8">
    <location>
        <begin position="580"/>
        <end position="607"/>
    </location>
</feature>
<feature type="region of interest" description="Disordered" evidence="8">
    <location>
        <begin position="497"/>
        <end position="525"/>
    </location>
</feature>
<feature type="domain" description="C2H2-type" evidence="9">
    <location>
        <begin position="386"/>
        <end position="413"/>
    </location>
</feature>
<dbReference type="AlphaFoldDB" id="A0A9P0CCR4"/>
<keyword evidence="3" id="KW-0677">Repeat</keyword>
<evidence type="ECO:0000256" key="1">
    <source>
        <dbReference type="ARBA" id="ARBA00004123"/>
    </source>
</evidence>
<dbReference type="InterPro" id="IPR013087">
    <property type="entry name" value="Znf_C2H2_type"/>
</dbReference>
<dbReference type="InterPro" id="IPR050888">
    <property type="entry name" value="ZnF_C2H2-type_TF"/>
</dbReference>
<keyword evidence="2" id="KW-0479">Metal-binding</keyword>
<comment type="subcellular location">
    <subcellularLocation>
        <location evidence="1">Nucleus</location>
    </subcellularLocation>
</comment>
<gene>
    <name evidence="10" type="ORF">BEMITA_LOCUS5718</name>
</gene>
<evidence type="ECO:0000256" key="6">
    <source>
        <dbReference type="ARBA" id="ARBA00023242"/>
    </source>
</evidence>
<accession>A0A9P0CCR4</accession>
<keyword evidence="6" id="KW-0539">Nucleus</keyword>
<dbReference type="PROSITE" id="PS50157">
    <property type="entry name" value="ZINC_FINGER_C2H2_2"/>
    <property type="match status" value="5"/>
</dbReference>
<dbReference type="GO" id="GO:0008270">
    <property type="term" value="F:zinc ion binding"/>
    <property type="evidence" value="ECO:0007669"/>
    <property type="project" value="UniProtKB-KW"/>
</dbReference>
<evidence type="ECO:0000256" key="2">
    <source>
        <dbReference type="ARBA" id="ARBA00022723"/>
    </source>
</evidence>
<feature type="compositionally biased region" description="Polar residues" evidence="8">
    <location>
        <begin position="580"/>
        <end position="606"/>
    </location>
</feature>
<feature type="compositionally biased region" description="Low complexity" evidence="8">
    <location>
        <begin position="503"/>
        <end position="515"/>
    </location>
</feature>
<evidence type="ECO:0000259" key="9">
    <source>
        <dbReference type="PROSITE" id="PS50157"/>
    </source>
</evidence>
<dbReference type="Gene3D" id="3.30.160.60">
    <property type="entry name" value="Classic Zinc Finger"/>
    <property type="match status" value="4"/>
</dbReference>
<dbReference type="Proteomes" id="UP001152759">
    <property type="component" value="Chromosome 3"/>
</dbReference>
<feature type="region of interest" description="Disordered" evidence="8">
    <location>
        <begin position="102"/>
        <end position="121"/>
    </location>
</feature>
<feature type="domain" description="C2H2-type" evidence="9">
    <location>
        <begin position="414"/>
        <end position="441"/>
    </location>
</feature>
<dbReference type="SMART" id="SM00355">
    <property type="entry name" value="ZnF_C2H2"/>
    <property type="match status" value="8"/>
</dbReference>
<name>A0A9P0CCR4_BEMTA</name>
<evidence type="ECO:0000256" key="5">
    <source>
        <dbReference type="ARBA" id="ARBA00022833"/>
    </source>
</evidence>
<dbReference type="PANTHER" id="PTHR24406">
    <property type="entry name" value="TRANSCRIPTIONAL REPRESSOR CTCFL-RELATED"/>
    <property type="match status" value="1"/>
</dbReference>
<protein>
    <recommendedName>
        <fullName evidence="9">C2H2-type domain-containing protein</fullName>
    </recommendedName>
</protein>
<dbReference type="GO" id="GO:0005634">
    <property type="term" value="C:nucleus"/>
    <property type="evidence" value="ECO:0007669"/>
    <property type="project" value="UniProtKB-SubCell"/>
</dbReference>
<organism evidence="10 11">
    <name type="scientific">Bemisia tabaci</name>
    <name type="common">Sweetpotato whitefly</name>
    <name type="synonym">Aleurodes tabaci</name>
    <dbReference type="NCBI Taxonomy" id="7038"/>
    <lineage>
        <taxon>Eukaryota</taxon>
        <taxon>Metazoa</taxon>
        <taxon>Ecdysozoa</taxon>
        <taxon>Arthropoda</taxon>
        <taxon>Hexapoda</taxon>
        <taxon>Insecta</taxon>
        <taxon>Pterygota</taxon>
        <taxon>Neoptera</taxon>
        <taxon>Paraneoptera</taxon>
        <taxon>Hemiptera</taxon>
        <taxon>Sternorrhyncha</taxon>
        <taxon>Aleyrodoidea</taxon>
        <taxon>Aleyrodidae</taxon>
        <taxon>Aleyrodinae</taxon>
        <taxon>Bemisia</taxon>
    </lineage>
</organism>
<dbReference type="SUPFAM" id="SSF57667">
    <property type="entry name" value="beta-beta-alpha zinc fingers"/>
    <property type="match status" value="3"/>
</dbReference>
<evidence type="ECO:0000313" key="11">
    <source>
        <dbReference type="Proteomes" id="UP001152759"/>
    </source>
</evidence>
<dbReference type="InterPro" id="IPR036236">
    <property type="entry name" value="Znf_C2H2_sf"/>
</dbReference>
<evidence type="ECO:0000256" key="7">
    <source>
        <dbReference type="PROSITE-ProRule" id="PRU00042"/>
    </source>
</evidence>